<dbReference type="PANTHER" id="PTHR35807:SF1">
    <property type="entry name" value="TRANSCRIPTIONAL REGULATOR REDD"/>
    <property type="match status" value="1"/>
</dbReference>
<dbReference type="InterPro" id="IPR011990">
    <property type="entry name" value="TPR-like_helical_dom_sf"/>
</dbReference>
<keyword evidence="3 5" id="KW-0238">DNA-binding</keyword>
<sequence length="948" mass="104048">MEFRLLGALEVQDGTTEIKLVRRQERLLLAVLLLRANEVVPPEQLIDLLWPDDPPGDARGSLQVYISRLRKAGITIDGGRHGYAVRVPGGAADLDRFRAMVAEARALPNLADRGSLLRAALELWRGELLPDLADLPARDRLCAAIEEERRSAFDERIQSDLAAGSFLPLLEELPVLVKSDPTREIAVAAWMTALHRVGRRQDALDVYAEVTATLADQFGLEAAPSLRRLYSAILRNNLELTADGKAPSDPVPRELPVDISVFAGRDDLVDEAVKVLSRPDRDRAAVYHLWGGAGVGKSATGVRIAHRAAAAFPDGQLFARLQDVAGEPVPARTLLGRMLRSMGLTSGEIPDGLPERRDVLRERTADLALLVVLDDALDAETVEHLLPSGPRSAVIVTSRAPLPELSTAARRRVVPLEPATSRDLLLRLIGRRVRDEASISVLVDHSAGLPLALRIVGSRLALSGGELLPELAASLAVQDQRLDSMVAGDLAVRTSLDRTLVLVDTEARQLLERLSLVGVTEFPAWVAAPLLDADEATGEAAFARLVDLGLVELVRPGRFKMHALVRSYAAERLESPDEPLARFLQAALRLLVVADDALGHGFTTAQAVLAPGEVGLEQAERELDGNERAWLGESWPLLQAAALTGIAAGRLEQAVALGLRLNSFYIITDLREPRIEVLRALQTALREAGELEWLVRTEICLVAALGSADPRSWPVAEESWQNARRSGSVELKVRTLINLANSARRQCDFDRDKEASELALRLIDHHDGPAIVRHVILRNLGQNSAARRDYPAACDWFGQLLAECSPGTVQEFYGQNSLSEVLVKEGRFDEAEQALRRSREICAPMQSPYFEAQVDCLTAHLEIHRGTLDEARRLLDQAHSRFDREPGLDIGMFLDEYEADLAMALGDVATGRRIRLEMLETMEQRGDLLGAYQVRYELEHDPRDPANV</sequence>
<dbReference type="PANTHER" id="PTHR35807">
    <property type="entry name" value="TRANSCRIPTIONAL REGULATOR REDD-RELATED"/>
    <property type="match status" value="1"/>
</dbReference>
<feature type="DNA-binding region" description="OmpR/PhoB-type" evidence="5">
    <location>
        <begin position="1"/>
        <end position="96"/>
    </location>
</feature>
<dbReference type="Gene3D" id="1.10.10.10">
    <property type="entry name" value="Winged helix-like DNA-binding domain superfamily/Winged helix DNA-binding domain"/>
    <property type="match status" value="1"/>
</dbReference>
<dbReference type="GO" id="GO:0003677">
    <property type="term" value="F:DNA binding"/>
    <property type="evidence" value="ECO:0007669"/>
    <property type="project" value="UniProtKB-UniRule"/>
</dbReference>
<dbReference type="SMART" id="SM00862">
    <property type="entry name" value="Trans_reg_C"/>
    <property type="match status" value="1"/>
</dbReference>
<dbReference type="Proteomes" id="UP000295075">
    <property type="component" value="Unassembled WGS sequence"/>
</dbReference>
<reference evidence="7 8" key="1">
    <citation type="submission" date="2019-03" db="EMBL/GenBank/DDBJ databases">
        <title>Draft genome sequences of novel Actinobacteria.</title>
        <authorList>
            <person name="Sahin N."/>
            <person name="Ay H."/>
            <person name="Saygin H."/>
        </authorList>
    </citation>
    <scope>NUCLEOTIDE SEQUENCE [LARGE SCALE GENOMIC DNA]</scope>
    <source>
        <strain evidence="7 8">JCM 30547</strain>
    </source>
</reference>
<dbReference type="CDD" id="cd15831">
    <property type="entry name" value="BTAD"/>
    <property type="match status" value="1"/>
</dbReference>
<evidence type="ECO:0000313" key="8">
    <source>
        <dbReference type="Proteomes" id="UP000295075"/>
    </source>
</evidence>
<dbReference type="EMBL" id="SMKA01000108">
    <property type="protein sequence ID" value="TDC26509.1"/>
    <property type="molecule type" value="Genomic_DNA"/>
</dbReference>
<evidence type="ECO:0000259" key="6">
    <source>
        <dbReference type="PROSITE" id="PS51755"/>
    </source>
</evidence>
<evidence type="ECO:0000256" key="5">
    <source>
        <dbReference type="PROSITE-ProRule" id="PRU01091"/>
    </source>
</evidence>
<keyword evidence="4" id="KW-0804">Transcription</keyword>
<name>A0A4R4PW07_9ACTN</name>
<dbReference type="PROSITE" id="PS51755">
    <property type="entry name" value="OMPR_PHOB"/>
    <property type="match status" value="1"/>
</dbReference>
<dbReference type="Gene3D" id="3.40.50.300">
    <property type="entry name" value="P-loop containing nucleotide triphosphate hydrolases"/>
    <property type="match status" value="1"/>
</dbReference>
<keyword evidence="2" id="KW-0805">Transcription regulation</keyword>
<dbReference type="InterPro" id="IPR016032">
    <property type="entry name" value="Sig_transdc_resp-reg_C-effctor"/>
</dbReference>
<dbReference type="Pfam" id="PF03704">
    <property type="entry name" value="BTAD"/>
    <property type="match status" value="1"/>
</dbReference>
<dbReference type="SUPFAM" id="SSF46894">
    <property type="entry name" value="C-terminal effector domain of the bipartite response regulators"/>
    <property type="match status" value="1"/>
</dbReference>
<dbReference type="SUPFAM" id="SSF52540">
    <property type="entry name" value="P-loop containing nucleoside triphosphate hydrolases"/>
    <property type="match status" value="1"/>
</dbReference>
<dbReference type="AlphaFoldDB" id="A0A4R4PW07"/>
<accession>A0A4R4PW07</accession>
<dbReference type="GO" id="GO:0000160">
    <property type="term" value="P:phosphorelay signal transduction system"/>
    <property type="evidence" value="ECO:0007669"/>
    <property type="project" value="InterPro"/>
</dbReference>
<protein>
    <recommendedName>
        <fullName evidence="6">OmpR/PhoB-type domain-containing protein</fullName>
    </recommendedName>
</protein>
<dbReference type="InterPro" id="IPR051677">
    <property type="entry name" value="AfsR-DnrI-RedD_regulator"/>
</dbReference>
<evidence type="ECO:0000313" key="7">
    <source>
        <dbReference type="EMBL" id="TDC26509.1"/>
    </source>
</evidence>
<dbReference type="InterPro" id="IPR005158">
    <property type="entry name" value="BTAD"/>
</dbReference>
<dbReference type="SMART" id="SM01043">
    <property type="entry name" value="BTAD"/>
    <property type="match status" value="1"/>
</dbReference>
<dbReference type="Pfam" id="PF00486">
    <property type="entry name" value="Trans_reg_C"/>
    <property type="match status" value="1"/>
</dbReference>
<evidence type="ECO:0000256" key="3">
    <source>
        <dbReference type="ARBA" id="ARBA00023125"/>
    </source>
</evidence>
<dbReference type="RefSeq" id="WP_132409496.1">
    <property type="nucleotide sequence ID" value="NZ_SMKA01000108.1"/>
</dbReference>
<dbReference type="InterPro" id="IPR001867">
    <property type="entry name" value="OmpR/PhoB-type_DNA-bd"/>
</dbReference>
<gene>
    <name evidence="7" type="ORF">E1261_22365</name>
</gene>
<dbReference type="SUPFAM" id="SSF48452">
    <property type="entry name" value="TPR-like"/>
    <property type="match status" value="2"/>
</dbReference>
<evidence type="ECO:0000256" key="1">
    <source>
        <dbReference type="ARBA" id="ARBA00005820"/>
    </source>
</evidence>
<organism evidence="7 8">
    <name type="scientific">Kribbella albertanoniae</name>
    <dbReference type="NCBI Taxonomy" id="1266829"/>
    <lineage>
        <taxon>Bacteria</taxon>
        <taxon>Bacillati</taxon>
        <taxon>Actinomycetota</taxon>
        <taxon>Actinomycetes</taxon>
        <taxon>Propionibacteriales</taxon>
        <taxon>Kribbellaceae</taxon>
        <taxon>Kribbella</taxon>
    </lineage>
</organism>
<dbReference type="GO" id="GO:0006355">
    <property type="term" value="P:regulation of DNA-templated transcription"/>
    <property type="evidence" value="ECO:0007669"/>
    <property type="project" value="InterPro"/>
</dbReference>
<dbReference type="PRINTS" id="PR00364">
    <property type="entry name" value="DISEASERSIST"/>
</dbReference>
<dbReference type="Gene3D" id="1.25.40.10">
    <property type="entry name" value="Tetratricopeptide repeat domain"/>
    <property type="match status" value="2"/>
</dbReference>
<dbReference type="OrthoDB" id="3587032at2"/>
<evidence type="ECO:0000256" key="2">
    <source>
        <dbReference type="ARBA" id="ARBA00023015"/>
    </source>
</evidence>
<dbReference type="InterPro" id="IPR027417">
    <property type="entry name" value="P-loop_NTPase"/>
</dbReference>
<feature type="domain" description="OmpR/PhoB-type" evidence="6">
    <location>
        <begin position="1"/>
        <end position="96"/>
    </location>
</feature>
<evidence type="ECO:0000256" key="4">
    <source>
        <dbReference type="ARBA" id="ARBA00023163"/>
    </source>
</evidence>
<keyword evidence="8" id="KW-1185">Reference proteome</keyword>
<proteinExistence type="inferred from homology"/>
<dbReference type="InterPro" id="IPR036388">
    <property type="entry name" value="WH-like_DNA-bd_sf"/>
</dbReference>
<comment type="similarity">
    <text evidence="1">Belongs to the AfsR/DnrI/RedD regulatory family.</text>
</comment>
<comment type="caution">
    <text evidence="7">The sequence shown here is derived from an EMBL/GenBank/DDBJ whole genome shotgun (WGS) entry which is preliminary data.</text>
</comment>